<evidence type="ECO:0000313" key="3">
    <source>
        <dbReference type="Proteomes" id="UP000187608"/>
    </source>
</evidence>
<dbReference type="Proteomes" id="UP000187608">
    <property type="component" value="Unassembled WGS sequence"/>
</dbReference>
<keyword evidence="1" id="KW-0472">Membrane</keyword>
<dbReference type="AlphaFoldDB" id="A0A1N7JHX0"/>
<keyword evidence="3" id="KW-1185">Reference proteome</keyword>
<gene>
    <name evidence="2" type="ORF">SAMN05421687_10673</name>
</gene>
<dbReference type="EMBL" id="FTOC01000006">
    <property type="protein sequence ID" value="SIS48962.1"/>
    <property type="molecule type" value="Genomic_DNA"/>
</dbReference>
<protein>
    <submittedName>
        <fullName evidence="2">Uncharacterized protein</fullName>
    </submittedName>
</protein>
<name>A0A1N7JHX0_9BACI</name>
<feature type="transmembrane region" description="Helical" evidence="1">
    <location>
        <begin position="36"/>
        <end position="53"/>
    </location>
</feature>
<keyword evidence="1" id="KW-1133">Transmembrane helix</keyword>
<keyword evidence="1" id="KW-0812">Transmembrane</keyword>
<sequence>MSATTLLKWITGICEALLAIPIAGGAFILSGGWQPLLFMFVFHLIVLIISVKQSEFSSGSVVGMIANAVGIIPIIGWIMHTITAIILIVDAGMSTAKK</sequence>
<dbReference type="OrthoDB" id="1925744at2"/>
<feature type="transmembrane region" description="Helical" evidence="1">
    <location>
        <begin position="6"/>
        <end position="29"/>
    </location>
</feature>
<accession>A0A1N7JHX0</accession>
<evidence type="ECO:0000256" key="1">
    <source>
        <dbReference type="SAM" id="Phobius"/>
    </source>
</evidence>
<dbReference type="RefSeq" id="WP_076559132.1">
    <property type="nucleotide sequence ID" value="NZ_FTOC01000006.1"/>
</dbReference>
<dbReference type="STRING" id="570947.SAMN05421687_10673"/>
<proteinExistence type="predicted"/>
<reference evidence="3" key="1">
    <citation type="submission" date="2017-01" db="EMBL/GenBank/DDBJ databases">
        <authorList>
            <person name="Varghese N."/>
            <person name="Submissions S."/>
        </authorList>
    </citation>
    <scope>NUCLEOTIDE SEQUENCE [LARGE SCALE GENOMIC DNA]</scope>
    <source>
        <strain evidence="3">DSM 23127</strain>
    </source>
</reference>
<organism evidence="2 3">
    <name type="scientific">Salimicrobium flavidum</name>
    <dbReference type="NCBI Taxonomy" id="570947"/>
    <lineage>
        <taxon>Bacteria</taxon>
        <taxon>Bacillati</taxon>
        <taxon>Bacillota</taxon>
        <taxon>Bacilli</taxon>
        <taxon>Bacillales</taxon>
        <taxon>Bacillaceae</taxon>
        <taxon>Salimicrobium</taxon>
    </lineage>
</organism>
<evidence type="ECO:0000313" key="2">
    <source>
        <dbReference type="EMBL" id="SIS48962.1"/>
    </source>
</evidence>
<feature type="transmembrane region" description="Helical" evidence="1">
    <location>
        <begin position="65"/>
        <end position="89"/>
    </location>
</feature>